<dbReference type="Pfam" id="PF13692">
    <property type="entry name" value="Glyco_trans_1_4"/>
    <property type="match status" value="1"/>
</dbReference>
<evidence type="ECO:0000256" key="1">
    <source>
        <dbReference type="ARBA" id="ARBA00022676"/>
    </source>
</evidence>
<accession>A0ABP6FCL4</accession>
<gene>
    <name evidence="4" type="ORF">GCM10010412_074130</name>
</gene>
<reference evidence="5" key="1">
    <citation type="journal article" date="2019" name="Int. J. Syst. Evol. Microbiol.">
        <title>The Global Catalogue of Microorganisms (GCM) 10K type strain sequencing project: providing services to taxonomists for standard genome sequencing and annotation.</title>
        <authorList>
            <consortium name="The Broad Institute Genomics Platform"/>
            <consortium name="The Broad Institute Genome Sequencing Center for Infectious Disease"/>
            <person name="Wu L."/>
            <person name="Ma J."/>
        </authorList>
    </citation>
    <scope>NUCLEOTIDE SEQUENCE [LARGE SCALE GENOMIC DNA]</scope>
    <source>
        <strain evidence="5">JCM 6835</strain>
    </source>
</reference>
<evidence type="ECO:0000313" key="4">
    <source>
        <dbReference type="EMBL" id="GAA2686543.1"/>
    </source>
</evidence>
<comment type="caution">
    <text evidence="4">The sequence shown here is derived from an EMBL/GenBank/DDBJ whole genome shotgun (WGS) entry which is preliminary data.</text>
</comment>
<feature type="domain" description="Glycosyltransferase subfamily 4-like N-terminal" evidence="3">
    <location>
        <begin position="15"/>
        <end position="169"/>
    </location>
</feature>
<proteinExistence type="predicted"/>
<sequence length="520" mass="52584">MGAPRVLHVTQPVDGGVGAYVAAVAADQVRRGWHVAVACPSEGRLRPHLAELGVPWLDWRAGRSPGPADLAAGLRLGRLLRDFAPDAVHLHSAKAGLVGRAVIRGRVPTLFQPHGWSWLAARGPVAAMALAWERAAARWAGVLVCVGEGETATALRHDVRGNLVIVRNGVDLRRFRPAGPQERAAARARHGVPEFAPLAVCVGRVTRQKGQDLLLAAWELVTKDCQAARLVIVGDGDLLEGLRSQAGPGVHFAGPVADPRSWYAAADVVVLPSRWEGLPLTALEALATGRALVASDVPGLAEVVGERVGAAVPAEDVEALAGALLLRLAQPELAAAEGRAGALLALAYDDRVVFDALAEHTLGILGSACGTGFGTSTAPTGTATAGRSEGVGGVGGVAGVPGEGFGVAAITTDGVGLLEAVGVTVAETPAAGVAGVGVTGLGVAEPEVAGLDVAEPIVAGLDVAGLDVAEPEVTGLGVPGVGVASAGVTVGVAEGVGFSIARKTADERGFIEHCQTPCEQ</sequence>
<dbReference type="Gene3D" id="3.40.50.2000">
    <property type="entry name" value="Glycogen Phosphorylase B"/>
    <property type="match status" value="2"/>
</dbReference>
<dbReference type="InterPro" id="IPR028098">
    <property type="entry name" value="Glyco_trans_4-like_N"/>
</dbReference>
<dbReference type="Pfam" id="PF13579">
    <property type="entry name" value="Glyco_trans_4_4"/>
    <property type="match status" value="1"/>
</dbReference>
<dbReference type="PANTHER" id="PTHR45947:SF3">
    <property type="entry name" value="SULFOQUINOVOSYL TRANSFERASE SQD2"/>
    <property type="match status" value="1"/>
</dbReference>
<organism evidence="4 5">
    <name type="scientific">Nonomuraea recticatena</name>
    <dbReference type="NCBI Taxonomy" id="46178"/>
    <lineage>
        <taxon>Bacteria</taxon>
        <taxon>Bacillati</taxon>
        <taxon>Actinomycetota</taxon>
        <taxon>Actinomycetes</taxon>
        <taxon>Streptosporangiales</taxon>
        <taxon>Streptosporangiaceae</taxon>
        <taxon>Nonomuraea</taxon>
    </lineage>
</organism>
<dbReference type="PANTHER" id="PTHR45947">
    <property type="entry name" value="SULFOQUINOVOSYL TRANSFERASE SQD2"/>
    <property type="match status" value="1"/>
</dbReference>
<dbReference type="SUPFAM" id="SSF53756">
    <property type="entry name" value="UDP-Glycosyltransferase/glycogen phosphorylase"/>
    <property type="match status" value="1"/>
</dbReference>
<name>A0ABP6FCL4_9ACTN</name>
<keyword evidence="2" id="KW-0808">Transferase</keyword>
<evidence type="ECO:0000313" key="5">
    <source>
        <dbReference type="Proteomes" id="UP001501666"/>
    </source>
</evidence>
<evidence type="ECO:0000259" key="3">
    <source>
        <dbReference type="Pfam" id="PF13579"/>
    </source>
</evidence>
<dbReference type="Proteomes" id="UP001501666">
    <property type="component" value="Unassembled WGS sequence"/>
</dbReference>
<keyword evidence="5" id="KW-1185">Reference proteome</keyword>
<dbReference type="InterPro" id="IPR050194">
    <property type="entry name" value="Glycosyltransferase_grp1"/>
</dbReference>
<protein>
    <recommendedName>
        <fullName evidence="3">Glycosyltransferase subfamily 4-like N-terminal domain-containing protein</fullName>
    </recommendedName>
</protein>
<evidence type="ECO:0000256" key="2">
    <source>
        <dbReference type="ARBA" id="ARBA00022679"/>
    </source>
</evidence>
<dbReference type="RefSeq" id="WP_346153126.1">
    <property type="nucleotide sequence ID" value="NZ_BAAATE010000027.1"/>
</dbReference>
<keyword evidence="1" id="KW-0328">Glycosyltransferase</keyword>
<dbReference type="EMBL" id="BAAATE010000027">
    <property type="protein sequence ID" value="GAA2686543.1"/>
    <property type="molecule type" value="Genomic_DNA"/>
</dbReference>